<evidence type="ECO:0000256" key="3">
    <source>
        <dbReference type="ARBA" id="ARBA00023163"/>
    </source>
</evidence>
<dbReference type="PANTHER" id="PTHR30055">
    <property type="entry name" value="HTH-TYPE TRANSCRIPTIONAL REGULATOR RUTR"/>
    <property type="match status" value="1"/>
</dbReference>
<keyword evidence="7" id="KW-1185">Reference proteome</keyword>
<gene>
    <name evidence="6" type="ORF">GII31_15095</name>
</gene>
<evidence type="ECO:0000256" key="4">
    <source>
        <dbReference type="PROSITE-ProRule" id="PRU00335"/>
    </source>
</evidence>
<dbReference type="PANTHER" id="PTHR30055:SF234">
    <property type="entry name" value="HTH-TYPE TRANSCRIPTIONAL REGULATOR BETI"/>
    <property type="match status" value="1"/>
</dbReference>
<keyword evidence="3" id="KW-0804">Transcription</keyword>
<dbReference type="EMBL" id="CP045809">
    <property type="protein sequence ID" value="QHN36000.1"/>
    <property type="molecule type" value="Genomic_DNA"/>
</dbReference>
<evidence type="ECO:0000259" key="5">
    <source>
        <dbReference type="PROSITE" id="PS50977"/>
    </source>
</evidence>
<sequence length="205" mass="22295">MSTPPAQTRTERRRARTRQNLTAAGRELIAEKGVAGLRIQDITERADVAMGSFYNYFQTKDDLVDAVVAETLEELARTSVQSDDESQDPAYGVARAARRIVRLAFDDPGFARLLINLNHAGPLFEHAMYPYARALVDRGIESGRFSTPDVDLMLNLIIGGSLSLIRGIVDGNFGEGTEVTHAEVVLRALGLDAADAAHVSRASVI</sequence>
<evidence type="ECO:0000256" key="1">
    <source>
        <dbReference type="ARBA" id="ARBA00023015"/>
    </source>
</evidence>
<feature type="domain" description="HTH tetR-type" evidence="5">
    <location>
        <begin position="15"/>
        <end position="75"/>
    </location>
</feature>
<dbReference type="Gene3D" id="1.10.357.10">
    <property type="entry name" value="Tetracycline Repressor, domain 2"/>
    <property type="match status" value="1"/>
</dbReference>
<dbReference type="InterPro" id="IPR009057">
    <property type="entry name" value="Homeodomain-like_sf"/>
</dbReference>
<organism evidence="6 7">
    <name type="scientific">Gordonia pseudamarae</name>
    <dbReference type="NCBI Taxonomy" id="2831662"/>
    <lineage>
        <taxon>Bacteria</taxon>
        <taxon>Bacillati</taxon>
        <taxon>Actinomycetota</taxon>
        <taxon>Actinomycetes</taxon>
        <taxon>Mycobacteriales</taxon>
        <taxon>Gordoniaceae</taxon>
        <taxon>Gordonia</taxon>
    </lineage>
</organism>
<evidence type="ECO:0000256" key="2">
    <source>
        <dbReference type="ARBA" id="ARBA00023125"/>
    </source>
</evidence>
<dbReference type="InterPro" id="IPR049513">
    <property type="entry name" value="TetR_C_40"/>
</dbReference>
<dbReference type="RefSeq" id="WP_213244247.1">
    <property type="nucleotide sequence ID" value="NZ_CP045806.1"/>
</dbReference>
<keyword evidence="2 4" id="KW-0238">DNA-binding</keyword>
<protein>
    <submittedName>
        <fullName evidence="6">TetR family transcriptional regulator</fullName>
    </submittedName>
</protein>
<dbReference type="Pfam" id="PF21306">
    <property type="entry name" value="TetR_C_40"/>
    <property type="match status" value="1"/>
</dbReference>
<keyword evidence="1" id="KW-0805">Transcription regulation</keyword>
<dbReference type="InterPro" id="IPR001647">
    <property type="entry name" value="HTH_TetR"/>
</dbReference>
<dbReference type="PROSITE" id="PS50977">
    <property type="entry name" value="HTH_TETR_2"/>
    <property type="match status" value="1"/>
</dbReference>
<feature type="DNA-binding region" description="H-T-H motif" evidence="4">
    <location>
        <begin position="38"/>
        <end position="57"/>
    </location>
</feature>
<dbReference type="Pfam" id="PF00440">
    <property type="entry name" value="TetR_N"/>
    <property type="match status" value="1"/>
</dbReference>
<evidence type="ECO:0000313" key="7">
    <source>
        <dbReference type="Proteomes" id="UP001059836"/>
    </source>
</evidence>
<dbReference type="InterPro" id="IPR050109">
    <property type="entry name" value="HTH-type_TetR-like_transc_reg"/>
</dbReference>
<dbReference type="PRINTS" id="PR00455">
    <property type="entry name" value="HTHTETR"/>
</dbReference>
<accession>A0ABX6IJE0</accession>
<proteinExistence type="predicted"/>
<dbReference type="SUPFAM" id="SSF46689">
    <property type="entry name" value="Homeodomain-like"/>
    <property type="match status" value="1"/>
</dbReference>
<name>A0ABX6IJE0_9ACTN</name>
<reference evidence="6" key="1">
    <citation type="journal article" date="2021" name="Nat. Microbiol.">
        <title>Cocultivation of an ultrasmall environmental parasitic bacterium with lytic ability against bacteria associated with wastewater foams.</title>
        <authorList>
            <person name="Batinovic S."/>
            <person name="Rose J.J.A."/>
            <person name="Ratcliffe J."/>
            <person name="Seviour R.J."/>
            <person name="Petrovski S."/>
        </authorList>
    </citation>
    <scope>NUCLEOTIDE SEQUENCE</scope>
    <source>
        <strain evidence="6">CON9</strain>
    </source>
</reference>
<evidence type="ECO:0000313" key="6">
    <source>
        <dbReference type="EMBL" id="QHN36000.1"/>
    </source>
</evidence>
<dbReference type="Proteomes" id="UP001059836">
    <property type="component" value="Chromosome"/>
</dbReference>